<dbReference type="EMBL" id="JAJJHW010002724">
    <property type="protein sequence ID" value="KAH8366509.1"/>
    <property type="molecule type" value="Genomic_DNA"/>
</dbReference>
<evidence type="ECO:0000313" key="2">
    <source>
        <dbReference type="Proteomes" id="UP001200034"/>
    </source>
</evidence>
<reference evidence="1" key="1">
    <citation type="journal article" date="2021" name="Mol. Ecol. Resour.">
        <title>Phylogenomic analyses of the genus Drosophila reveals genomic signals of climate adaptation.</title>
        <authorList>
            <person name="Li F."/>
            <person name="Rane R.V."/>
            <person name="Luria V."/>
            <person name="Xiong Z."/>
            <person name="Chen J."/>
            <person name="Li Z."/>
            <person name="Catullo R.A."/>
            <person name="Griffin P.C."/>
            <person name="Schiffer M."/>
            <person name="Pearce S."/>
            <person name="Lee S.F."/>
            <person name="McElroy K."/>
            <person name="Stocker A."/>
            <person name="Shirriffs J."/>
            <person name="Cockerell F."/>
            <person name="Coppin C."/>
            <person name="Sgro C.M."/>
            <person name="Karger A."/>
            <person name="Cain J.W."/>
            <person name="Weber J.A."/>
            <person name="Santpere G."/>
            <person name="Kirschner M.W."/>
            <person name="Hoffmann A.A."/>
            <person name="Oakeshott J.G."/>
            <person name="Zhang G."/>
        </authorList>
    </citation>
    <scope>NUCLEOTIDE SEQUENCE</scope>
    <source>
        <strain evidence="1">BGI-SZ-2011g</strain>
    </source>
</reference>
<protein>
    <submittedName>
        <fullName evidence="1">Uncharacterized protein</fullName>
    </submittedName>
</protein>
<proteinExistence type="predicted"/>
<name>A0AAD4JZ49_9MUSC</name>
<gene>
    <name evidence="1" type="ORF">KR093_005160</name>
</gene>
<keyword evidence="2" id="KW-1185">Reference proteome</keyword>
<comment type="caution">
    <text evidence="1">The sequence shown here is derived from an EMBL/GenBank/DDBJ whole genome shotgun (WGS) entry which is preliminary data.</text>
</comment>
<accession>A0AAD4JZ49</accession>
<organism evidence="1 2">
    <name type="scientific">Drosophila rubida</name>
    <dbReference type="NCBI Taxonomy" id="30044"/>
    <lineage>
        <taxon>Eukaryota</taxon>
        <taxon>Metazoa</taxon>
        <taxon>Ecdysozoa</taxon>
        <taxon>Arthropoda</taxon>
        <taxon>Hexapoda</taxon>
        <taxon>Insecta</taxon>
        <taxon>Pterygota</taxon>
        <taxon>Neoptera</taxon>
        <taxon>Endopterygota</taxon>
        <taxon>Diptera</taxon>
        <taxon>Brachycera</taxon>
        <taxon>Muscomorpha</taxon>
        <taxon>Ephydroidea</taxon>
        <taxon>Drosophilidae</taxon>
        <taxon>Drosophila</taxon>
    </lineage>
</organism>
<evidence type="ECO:0000313" key="1">
    <source>
        <dbReference type="EMBL" id="KAH8366509.1"/>
    </source>
</evidence>
<feature type="non-terminal residue" evidence="1">
    <location>
        <position position="1"/>
    </location>
</feature>
<dbReference type="Proteomes" id="UP001200034">
    <property type="component" value="Unassembled WGS sequence"/>
</dbReference>
<dbReference type="AlphaFoldDB" id="A0AAD4JZ49"/>
<feature type="non-terminal residue" evidence="1">
    <location>
        <position position="102"/>
    </location>
</feature>
<sequence>FALFALVACVAAQPALFPTSVAPLAYTNLPAVAAPASPLAVSSSQRLDYFNQFNAALAPQSLPARLVATPSGLAALPNLFGFPNVNRFGQPARLFATAPTTA</sequence>